<feature type="compositionally biased region" description="Basic and acidic residues" evidence="1">
    <location>
        <begin position="371"/>
        <end position="406"/>
    </location>
</feature>
<feature type="region of interest" description="Disordered" evidence="1">
    <location>
        <begin position="491"/>
        <end position="511"/>
    </location>
</feature>
<feature type="compositionally biased region" description="Basic residues" evidence="1">
    <location>
        <begin position="199"/>
        <end position="208"/>
    </location>
</feature>
<organism evidence="2 3">
    <name type="scientific">Plasmodium malariae</name>
    <dbReference type="NCBI Taxonomy" id="5858"/>
    <lineage>
        <taxon>Eukaryota</taxon>
        <taxon>Sar</taxon>
        <taxon>Alveolata</taxon>
        <taxon>Apicomplexa</taxon>
        <taxon>Aconoidasida</taxon>
        <taxon>Haemosporida</taxon>
        <taxon>Plasmodiidae</taxon>
        <taxon>Plasmodium</taxon>
        <taxon>Plasmodium (Plasmodium)</taxon>
    </lineage>
</organism>
<feature type="compositionally biased region" description="Low complexity" evidence="1">
    <location>
        <begin position="125"/>
        <end position="141"/>
    </location>
</feature>
<proteinExistence type="predicted"/>
<feature type="region of interest" description="Disordered" evidence="1">
    <location>
        <begin position="77"/>
        <end position="463"/>
    </location>
</feature>
<evidence type="ECO:0000313" key="2">
    <source>
        <dbReference type="EMBL" id="SBT71666.1"/>
    </source>
</evidence>
<feature type="compositionally biased region" description="Basic and acidic residues" evidence="1">
    <location>
        <begin position="424"/>
        <end position="442"/>
    </location>
</feature>
<feature type="compositionally biased region" description="Low complexity" evidence="1">
    <location>
        <begin position="166"/>
        <end position="177"/>
    </location>
</feature>
<feature type="compositionally biased region" description="Acidic residues" evidence="1">
    <location>
        <begin position="407"/>
        <end position="423"/>
    </location>
</feature>
<feature type="compositionally biased region" description="Polar residues" evidence="1">
    <location>
        <begin position="181"/>
        <end position="190"/>
    </location>
</feature>
<sequence>MPKLIPVYNQEKSLKEQDDKELIKHRNWDYAHSLVKLKNEDGICEDIYDNKPYLKKSKNLVKNEKGLWVPKKRKYVEDKMEQDKNKRTIKEDIGHKEDKVYNGEKGGKALQDNKKYYGPNKQNKSSSYSSSINSDYSTSYYKNKRRKKKNKEKKRRSPSSLSSFGVSNSTNSVSESMSLKDISSNANNYRSSKDYKKITISKKSKNCKSNKDIDQKWKDNKNKKNKLIKKIKKKSSSGKDNTSDPSEMTTESENFDMSSEELKKRRRHYVDSIDTISNKNVHHHNTSDSSTGVHNGSNRNKSYSNTSDDNSSDGKASDKLSSLDSDINKQKYKNNSKFWEKKNRSHERKKKIENENVYDKNVTSSKNKHSAKIEEIGDKDKKMQKGKQKPEEKEFEEDYKREHDDESEHEIEDIDNDEDEDEDEGKKRESKNKIIEDRSVQKEKRKHKHRHHGEIRRDIIREREKRHRFKSYKYYYRTDIKKDKKYLNDRKDKYRGNEKGNKSYLLKSDEEEDYKHDNKKYYKGESYNPQDRNDKRWNYENNYKHFSHKERYNHSGSRHMHSRKTQLRDNYHYETVEDIKANNITNVQEVPVNNREDSAHIENKSKAKIGELMRIDDNDVKHLKRVEEINKKFQEKLEEEKTMQSLGLPLGFV</sequence>
<feature type="compositionally biased region" description="Basic and acidic residues" evidence="1">
    <location>
        <begin position="209"/>
        <end position="222"/>
    </location>
</feature>
<dbReference type="Proteomes" id="UP000219799">
    <property type="component" value="Chromosome 10"/>
</dbReference>
<feature type="compositionally biased region" description="Polar residues" evidence="1">
    <location>
        <begin position="243"/>
        <end position="257"/>
    </location>
</feature>
<accession>A0A1C3KDK1</accession>
<protein>
    <submittedName>
        <fullName evidence="2">Uncharacterized protein</fullName>
    </submittedName>
</protein>
<gene>
    <name evidence="2" type="primary">PmlGA01_100014600</name>
    <name evidence="2" type="ORF">PMLGA01_100014600</name>
</gene>
<feature type="compositionally biased region" description="Polar residues" evidence="1">
    <location>
        <begin position="287"/>
        <end position="299"/>
    </location>
</feature>
<name>A0A1C3KDK1_PLAMA</name>
<feature type="compositionally biased region" description="Low complexity" evidence="1">
    <location>
        <begin position="300"/>
        <end position="309"/>
    </location>
</feature>
<feature type="compositionally biased region" description="Basic residues" evidence="1">
    <location>
        <begin position="223"/>
        <end position="236"/>
    </location>
</feature>
<reference evidence="2 3" key="1">
    <citation type="submission" date="2016-06" db="EMBL/GenBank/DDBJ databases">
        <authorList>
            <consortium name="Pathogen Informatics"/>
        </authorList>
    </citation>
    <scope>NUCLEOTIDE SEQUENCE [LARGE SCALE GENOMIC DNA]</scope>
    <source>
        <strain evidence="2">PmlGA01</strain>
    </source>
</reference>
<dbReference type="EMBL" id="LT594498">
    <property type="protein sequence ID" value="SBT71666.1"/>
    <property type="molecule type" value="Genomic_DNA"/>
</dbReference>
<evidence type="ECO:0000256" key="1">
    <source>
        <dbReference type="SAM" id="MobiDB-lite"/>
    </source>
</evidence>
<evidence type="ECO:0000313" key="3">
    <source>
        <dbReference type="Proteomes" id="UP000219799"/>
    </source>
</evidence>
<dbReference type="AlphaFoldDB" id="A0A1C3KDK1"/>
<feature type="compositionally biased region" description="Basic residues" evidence="1">
    <location>
        <begin position="142"/>
        <end position="157"/>
    </location>
</feature>
<feature type="compositionally biased region" description="Basic and acidic residues" evidence="1">
    <location>
        <begin position="77"/>
        <end position="115"/>
    </location>
</feature>
<feature type="compositionally biased region" description="Basic and acidic residues" evidence="1">
    <location>
        <begin position="491"/>
        <end position="501"/>
    </location>
</feature>
<dbReference type="VEuPathDB" id="PlasmoDB:PmUG01_10023600"/>
<feature type="compositionally biased region" description="Basic residues" evidence="1">
    <location>
        <begin position="443"/>
        <end position="454"/>
    </location>
</feature>